<dbReference type="AlphaFoldDB" id="A0AAV6THV3"/>
<gene>
    <name evidence="2" type="ORF">JTE90_016340</name>
</gene>
<dbReference type="EMBL" id="JAFNEN010004554">
    <property type="protein sequence ID" value="KAG8171031.1"/>
    <property type="molecule type" value="Genomic_DNA"/>
</dbReference>
<keyword evidence="3" id="KW-1185">Reference proteome</keyword>
<accession>A0AAV6THV3</accession>
<name>A0AAV6THV3_9ARAC</name>
<evidence type="ECO:0000313" key="2">
    <source>
        <dbReference type="EMBL" id="KAG8171031.1"/>
    </source>
</evidence>
<sequence length="162" mass="16923">MEPFPALVPKVHFSICYYHQDLHPGAAPGGLTPAPSTHGHRDPPTTAGPYPAAPILPDGVLALSEPLGKPPPEFPLASPLAPGYFPHLSGPNVCGSQNPPLPKWNAGGFPGAPAREGKGIPNAAHLRPAPYFHFAARGYSKTHCSRTCLNSLWAVFQDGSGG</sequence>
<protein>
    <submittedName>
        <fullName evidence="2">Uncharacterized protein</fullName>
    </submittedName>
</protein>
<dbReference type="Proteomes" id="UP000827092">
    <property type="component" value="Unassembled WGS sequence"/>
</dbReference>
<evidence type="ECO:0000313" key="3">
    <source>
        <dbReference type="Proteomes" id="UP000827092"/>
    </source>
</evidence>
<organism evidence="2 3">
    <name type="scientific">Oedothorax gibbosus</name>
    <dbReference type="NCBI Taxonomy" id="931172"/>
    <lineage>
        <taxon>Eukaryota</taxon>
        <taxon>Metazoa</taxon>
        <taxon>Ecdysozoa</taxon>
        <taxon>Arthropoda</taxon>
        <taxon>Chelicerata</taxon>
        <taxon>Arachnida</taxon>
        <taxon>Araneae</taxon>
        <taxon>Araneomorphae</taxon>
        <taxon>Entelegynae</taxon>
        <taxon>Araneoidea</taxon>
        <taxon>Linyphiidae</taxon>
        <taxon>Erigoninae</taxon>
        <taxon>Oedothorax</taxon>
    </lineage>
</organism>
<proteinExistence type="predicted"/>
<evidence type="ECO:0000256" key="1">
    <source>
        <dbReference type="SAM" id="MobiDB-lite"/>
    </source>
</evidence>
<feature type="region of interest" description="Disordered" evidence="1">
    <location>
        <begin position="28"/>
        <end position="51"/>
    </location>
</feature>
<comment type="caution">
    <text evidence="2">The sequence shown here is derived from an EMBL/GenBank/DDBJ whole genome shotgun (WGS) entry which is preliminary data.</text>
</comment>
<reference evidence="2 3" key="1">
    <citation type="journal article" date="2022" name="Nat. Ecol. Evol.">
        <title>A masculinizing supergene underlies an exaggerated male reproductive morph in a spider.</title>
        <authorList>
            <person name="Hendrickx F."/>
            <person name="De Corte Z."/>
            <person name="Sonet G."/>
            <person name="Van Belleghem S.M."/>
            <person name="Kostlbacher S."/>
            <person name="Vangestel C."/>
        </authorList>
    </citation>
    <scope>NUCLEOTIDE SEQUENCE [LARGE SCALE GENOMIC DNA]</scope>
    <source>
        <strain evidence="2">W744_W776</strain>
    </source>
</reference>